<evidence type="ECO:0000313" key="5">
    <source>
        <dbReference type="Proteomes" id="UP000437068"/>
    </source>
</evidence>
<evidence type="ECO:0008006" key="6">
    <source>
        <dbReference type="Google" id="ProtNLM"/>
    </source>
</evidence>
<dbReference type="AlphaFoldDB" id="A0A6A3XH99"/>
<name>A0A6A3XH99_9STRA</name>
<evidence type="ECO:0000256" key="1">
    <source>
        <dbReference type="SAM" id="MobiDB-lite"/>
    </source>
</evidence>
<dbReference type="EMBL" id="QXGE01001178">
    <property type="protein sequence ID" value="KAE9296500.1"/>
    <property type="molecule type" value="Genomic_DNA"/>
</dbReference>
<evidence type="ECO:0000313" key="3">
    <source>
        <dbReference type="EMBL" id="KAE9296500.1"/>
    </source>
</evidence>
<feature type="region of interest" description="Disordered" evidence="1">
    <location>
        <begin position="207"/>
        <end position="227"/>
    </location>
</feature>
<evidence type="ECO:0000313" key="2">
    <source>
        <dbReference type="EMBL" id="KAE9198488.1"/>
    </source>
</evidence>
<dbReference type="Proteomes" id="UP000437068">
    <property type="component" value="Unassembled WGS sequence"/>
</dbReference>
<feature type="region of interest" description="Disordered" evidence="1">
    <location>
        <begin position="290"/>
        <end position="313"/>
    </location>
</feature>
<organism evidence="2 4">
    <name type="scientific">Phytophthora fragariae</name>
    <dbReference type="NCBI Taxonomy" id="53985"/>
    <lineage>
        <taxon>Eukaryota</taxon>
        <taxon>Sar</taxon>
        <taxon>Stramenopiles</taxon>
        <taxon>Oomycota</taxon>
        <taxon>Peronosporomycetes</taxon>
        <taxon>Peronosporales</taxon>
        <taxon>Peronosporaceae</taxon>
        <taxon>Phytophthora</taxon>
    </lineage>
</organism>
<proteinExistence type="predicted"/>
<accession>A0A6A3XH99</accession>
<dbReference type="EMBL" id="QXGB01001035">
    <property type="protein sequence ID" value="KAE9198488.1"/>
    <property type="molecule type" value="Genomic_DNA"/>
</dbReference>
<gene>
    <name evidence="3" type="ORF">PF001_g16841</name>
    <name evidence="2" type="ORF">PF005_g16124</name>
</gene>
<reference evidence="4 5" key="1">
    <citation type="submission" date="2018-08" db="EMBL/GenBank/DDBJ databases">
        <title>Genomic investigation of the strawberry pathogen Phytophthora fragariae indicates pathogenicity is determined by transcriptional variation in three key races.</title>
        <authorList>
            <person name="Adams T.M."/>
            <person name="Armitage A.D."/>
            <person name="Sobczyk M.K."/>
            <person name="Bates H.J."/>
            <person name="Dunwell J.M."/>
            <person name="Nellist C.F."/>
            <person name="Harrison R.J."/>
        </authorList>
    </citation>
    <scope>NUCLEOTIDE SEQUENCE [LARGE SCALE GENOMIC DNA]</scope>
    <source>
        <strain evidence="3 5">A4</strain>
        <strain evidence="2 4">NOV-27</strain>
    </source>
</reference>
<dbReference type="CDD" id="cd14686">
    <property type="entry name" value="bZIP"/>
    <property type="match status" value="1"/>
</dbReference>
<keyword evidence="4" id="KW-1185">Reference proteome</keyword>
<feature type="region of interest" description="Disordered" evidence="1">
    <location>
        <begin position="128"/>
        <end position="174"/>
    </location>
</feature>
<dbReference type="Proteomes" id="UP000433483">
    <property type="component" value="Unassembled WGS sequence"/>
</dbReference>
<dbReference type="OrthoDB" id="168421at2759"/>
<sequence length="415" mass="46169">MTDHSFMPSRSESSRGRVAVPACACRREIRQRRLPPASASLHGRRWPWCWCWSNFGGRASTRTRQPFSRQLTSHQLIQFDSSILVRKRIRSLLPTLHRGQVRRSTQTHFQARADRCLIENFQLHFQSHVDRPPPSRVLGPDSTRTKQRAQHTDSMLMEHHHHTQGRPSWTPSLYSASSMAAPAATSTSLATPTGLSKRELALPVPAAAAAVPSRPRQQLPLPVQRHASPDVRAAAAAPARLSASPRGYAPAVSTAQPAPPMIGGSLSPHIRMGDKLSPVPAVVTPAFTIAKPGGLTTPKRATDEERRAKHREAQRRFVKRKKIEMTQLKQLAVELEKRHDLLQAVSEREALARENQALVEQLEAQKEKAQESPTSTNQPQVVVKLEEEKGETPVKEERPRTDIKGHSSAKLVKPS</sequence>
<feature type="compositionally biased region" description="Basic and acidic residues" evidence="1">
    <location>
        <begin position="384"/>
        <end position="405"/>
    </location>
</feature>
<evidence type="ECO:0000313" key="4">
    <source>
        <dbReference type="Proteomes" id="UP000433483"/>
    </source>
</evidence>
<comment type="caution">
    <text evidence="2">The sequence shown here is derived from an EMBL/GenBank/DDBJ whole genome shotgun (WGS) entry which is preliminary data.</text>
</comment>
<feature type="region of interest" description="Disordered" evidence="1">
    <location>
        <begin position="363"/>
        <end position="415"/>
    </location>
</feature>
<protein>
    <recommendedName>
        <fullName evidence="6">BZIP domain-containing protein</fullName>
    </recommendedName>
</protein>